<keyword evidence="9" id="KW-1185">Reference proteome</keyword>
<dbReference type="SMART" id="SM00382">
    <property type="entry name" value="AAA"/>
    <property type="match status" value="1"/>
</dbReference>
<reference evidence="8 9" key="1">
    <citation type="submission" date="2016-10" db="EMBL/GenBank/DDBJ databases">
        <authorList>
            <person name="de Groot N.N."/>
        </authorList>
    </citation>
    <scope>NUCLEOTIDE SEQUENCE [LARGE SCALE GENOMIC DNA]</scope>
    <source>
        <strain evidence="8 9">HLD2</strain>
    </source>
</reference>
<dbReference type="InterPro" id="IPR003439">
    <property type="entry name" value="ABC_transporter-like_ATP-bd"/>
</dbReference>
<dbReference type="Pfam" id="PF00005">
    <property type="entry name" value="ABC_tran"/>
    <property type="match status" value="1"/>
</dbReference>
<dbReference type="GO" id="GO:0022857">
    <property type="term" value="F:transmembrane transporter activity"/>
    <property type="evidence" value="ECO:0007669"/>
    <property type="project" value="InterPro"/>
</dbReference>
<dbReference type="InterPro" id="IPR003593">
    <property type="entry name" value="AAA+_ATPase"/>
</dbReference>
<name>A0A1G5Q7Y7_9GAMM</name>
<evidence type="ECO:0000256" key="5">
    <source>
        <dbReference type="ARBA" id="ARBA00022967"/>
    </source>
</evidence>
<dbReference type="EMBL" id="FMWD01000004">
    <property type="protein sequence ID" value="SCZ57995.1"/>
    <property type="molecule type" value="Genomic_DNA"/>
</dbReference>
<accession>A0A1G5Q7Y7</accession>
<proteinExistence type="predicted"/>
<evidence type="ECO:0000256" key="2">
    <source>
        <dbReference type="ARBA" id="ARBA00022741"/>
    </source>
</evidence>
<dbReference type="PANTHER" id="PTHR43499:SF1">
    <property type="entry name" value="ABC TRANSPORTER I FAMILY MEMBER 1"/>
    <property type="match status" value="1"/>
</dbReference>
<sequence>MERNDEPLFSNLELSVLPGQVLQIEGRNGSGKTTLLRILCGLTLPTSGEVRWNKRNIRETHADFVTDLCYVGHVPGVKGDLSPLENLEFFQAGRLRRTGMSAEQALERLGLPAECEEVPCRRLSAGQQRRVALARLLLTEARLWILDEPFTALDPQGRDMVERLLAEHLAADGLAVVTTHHVMAFERGEVIKLDLSDG</sequence>
<dbReference type="GO" id="GO:0005524">
    <property type="term" value="F:ATP binding"/>
    <property type="evidence" value="ECO:0007669"/>
    <property type="project" value="UniProtKB-KW"/>
</dbReference>
<dbReference type="InterPro" id="IPR005895">
    <property type="entry name" value="ABC_transptr_haem_export_CcmA"/>
</dbReference>
<evidence type="ECO:0000256" key="6">
    <source>
        <dbReference type="ARBA" id="ARBA00023136"/>
    </source>
</evidence>
<evidence type="ECO:0000313" key="8">
    <source>
        <dbReference type="EMBL" id="SCZ57995.1"/>
    </source>
</evidence>
<dbReference type="AlphaFoldDB" id="A0A1G5Q7Y7"/>
<evidence type="ECO:0000313" key="9">
    <source>
        <dbReference type="Proteomes" id="UP000199648"/>
    </source>
</evidence>
<dbReference type="PROSITE" id="PS50893">
    <property type="entry name" value="ABC_TRANSPORTER_2"/>
    <property type="match status" value="1"/>
</dbReference>
<dbReference type="NCBIfam" id="NF010061">
    <property type="entry name" value="PRK13538.1"/>
    <property type="match status" value="1"/>
</dbReference>
<evidence type="ECO:0000256" key="3">
    <source>
        <dbReference type="ARBA" id="ARBA00022748"/>
    </source>
</evidence>
<dbReference type="SUPFAM" id="SSF52540">
    <property type="entry name" value="P-loop containing nucleoside triphosphate hydrolases"/>
    <property type="match status" value="1"/>
</dbReference>
<dbReference type="Proteomes" id="UP000199648">
    <property type="component" value="Unassembled WGS sequence"/>
</dbReference>
<dbReference type="Gene3D" id="3.40.50.300">
    <property type="entry name" value="P-loop containing nucleotide triphosphate hydrolases"/>
    <property type="match status" value="1"/>
</dbReference>
<keyword evidence="1" id="KW-0813">Transport</keyword>
<keyword evidence="2" id="KW-0547">Nucleotide-binding</keyword>
<dbReference type="GO" id="GO:0016887">
    <property type="term" value="F:ATP hydrolysis activity"/>
    <property type="evidence" value="ECO:0007669"/>
    <property type="project" value="InterPro"/>
</dbReference>
<keyword evidence="5" id="KW-1278">Translocase</keyword>
<dbReference type="NCBIfam" id="TIGR01189">
    <property type="entry name" value="ccmA"/>
    <property type="match status" value="1"/>
</dbReference>
<keyword evidence="6" id="KW-0472">Membrane</keyword>
<keyword evidence="4" id="KW-0067">ATP-binding</keyword>
<keyword evidence="3" id="KW-0201">Cytochrome c-type biogenesis</keyword>
<protein>
    <submittedName>
        <fullName evidence="8">Heme exporter protein A</fullName>
    </submittedName>
</protein>
<evidence type="ECO:0000256" key="1">
    <source>
        <dbReference type="ARBA" id="ARBA00022448"/>
    </source>
</evidence>
<evidence type="ECO:0000256" key="4">
    <source>
        <dbReference type="ARBA" id="ARBA00022840"/>
    </source>
</evidence>
<dbReference type="GO" id="GO:0017004">
    <property type="term" value="P:cytochrome complex assembly"/>
    <property type="evidence" value="ECO:0007669"/>
    <property type="project" value="UniProtKB-KW"/>
</dbReference>
<gene>
    <name evidence="8" type="ORF">SAMN03097708_01570</name>
</gene>
<feature type="domain" description="ABC transporter" evidence="7">
    <location>
        <begin position="1"/>
        <end position="198"/>
    </location>
</feature>
<dbReference type="PROSITE" id="PS00211">
    <property type="entry name" value="ABC_TRANSPORTER_1"/>
    <property type="match status" value="1"/>
</dbReference>
<organism evidence="8 9">
    <name type="scientific">Thiohalomonas denitrificans</name>
    <dbReference type="NCBI Taxonomy" id="415747"/>
    <lineage>
        <taxon>Bacteria</taxon>
        <taxon>Pseudomonadati</taxon>
        <taxon>Pseudomonadota</taxon>
        <taxon>Gammaproteobacteria</taxon>
        <taxon>Thiohalomonadales</taxon>
        <taxon>Thiohalomonadaceae</taxon>
        <taxon>Thiohalomonas</taxon>
    </lineage>
</organism>
<dbReference type="STRING" id="415747.SAMN03097708_01570"/>
<evidence type="ECO:0000259" key="7">
    <source>
        <dbReference type="PROSITE" id="PS50893"/>
    </source>
</evidence>
<dbReference type="PANTHER" id="PTHR43499">
    <property type="entry name" value="ABC TRANSPORTER I FAMILY MEMBER 1"/>
    <property type="match status" value="1"/>
</dbReference>
<dbReference type="InterPro" id="IPR027417">
    <property type="entry name" value="P-loop_NTPase"/>
</dbReference>
<dbReference type="InterPro" id="IPR017871">
    <property type="entry name" value="ABC_transporter-like_CS"/>
</dbReference>
<dbReference type="OrthoDB" id="9800654at2"/>